<proteinExistence type="predicted"/>
<evidence type="ECO:0000313" key="2">
    <source>
        <dbReference type="Proteomes" id="UP000269883"/>
    </source>
</evidence>
<gene>
    <name evidence="1" type="ORF">DFE_2021</name>
</gene>
<dbReference type="OrthoDB" id="5438497at2"/>
<name>A0A2Z6AZP9_9BACT</name>
<sequence length="770" mass="83092">MGQQTIPIINAFTAGELSPHLEGRTDHEKYYSGCRRLENFIPRPHGSVYKRPGTRFVARAKYGDRAARLIAFDFNSTASQSYVLELGHEYLRFHKDGGVILGEENEPYEIATPWTEDMLWSVNTVQSCDVLYLVHPQVRPHKLTRAGHADWTLAPMAFSWPGHDYAIADANGDGLADGKQNDTLSVPAGCPMEVSMLVSGQSPNGTARWFVYKGGGIFDAGDQDRVLTFKDSPVEDSDQIESVHKAGGAVNSKFWEPVDVDHTMPEVWVEGNWPGVAALYEDRLVLAATPSQPLTLWLSSTGSYGDFRLNTASYVDGIQDEPLDDDAIEISLSGSRINPIRWIMDSEELLVGTNASEVKVWSGTSGEGMTPSRVQRKRQSAHGSAFLPAQLISNEVLFISRSGRKVRRMAFDFASDRYTAPEITLLADHITGTGLQDLDFAREPDGILWVVRSDGVLAGCTYLAEQSVVAWHRHPLGGDGACESVASIPGEDGDETWLLVRRSIGGQVQRMLERLVPAPAVDGDASDAFHVDCGLSSGLSVSGFEAANPLRLIVPGHGASEGETVRVQGVQGMEGEGQYTVTAPDEDSFALSGVDGSGLGTSAPGGTVWRLLSEVSGLDHLEGETVDILADGAVHLAQTVQGGSVRLNRPAWKVHAGYGFGAVLQPMRLETGAATGTSQTMPKRILAVTLRFKDTVGGKVCPGDDVSGKYERVLPHVQPARAGEAPRPFSGDRELRLSAGFDRDGLFTVRQDDPLPMTVICCVPRVQGGG</sequence>
<reference evidence="1 2" key="1">
    <citation type="journal article" date="2018" name="Sci. Adv.">
        <title>Multi-heme cytochromes provide a pathway for survival in energy-limited environments.</title>
        <authorList>
            <person name="Deng X."/>
            <person name="Dohmae N."/>
            <person name="Nealson K.H."/>
            <person name="Hashimoto K."/>
            <person name="Okamoto A."/>
        </authorList>
    </citation>
    <scope>NUCLEOTIDE SEQUENCE [LARGE SCALE GENOMIC DNA]</scope>
    <source>
        <strain evidence="1 2">IS5</strain>
    </source>
</reference>
<dbReference type="Proteomes" id="UP000269883">
    <property type="component" value="Chromosome"/>
</dbReference>
<dbReference type="RefSeq" id="WP_126379107.1">
    <property type="nucleotide sequence ID" value="NZ_AP017378.1"/>
</dbReference>
<dbReference type="AlphaFoldDB" id="A0A2Z6AZP9"/>
<dbReference type="KEGG" id="dfl:DFE_2021"/>
<protein>
    <submittedName>
        <fullName evidence="1">Uncharacterized protein</fullName>
    </submittedName>
</protein>
<accession>A0A2Z6AZP9</accession>
<organism evidence="1 2">
    <name type="scientific">Desulfovibrio ferrophilus</name>
    <dbReference type="NCBI Taxonomy" id="241368"/>
    <lineage>
        <taxon>Bacteria</taxon>
        <taxon>Pseudomonadati</taxon>
        <taxon>Thermodesulfobacteriota</taxon>
        <taxon>Desulfovibrionia</taxon>
        <taxon>Desulfovibrionales</taxon>
        <taxon>Desulfovibrionaceae</taxon>
        <taxon>Desulfovibrio</taxon>
    </lineage>
</organism>
<evidence type="ECO:0000313" key="1">
    <source>
        <dbReference type="EMBL" id="BBD08747.1"/>
    </source>
</evidence>
<dbReference type="EMBL" id="AP017378">
    <property type="protein sequence ID" value="BBD08747.1"/>
    <property type="molecule type" value="Genomic_DNA"/>
</dbReference>
<keyword evidence="2" id="KW-1185">Reference proteome</keyword>